<organism evidence="1 2">
    <name type="scientific">Cystobacter ferrugineus</name>
    <dbReference type="NCBI Taxonomy" id="83449"/>
    <lineage>
        <taxon>Bacteria</taxon>
        <taxon>Pseudomonadati</taxon>
        <taxon>Myxococcota</taxon>
        <taxon>Myxococcia</taxon>
        <taxon>Myxococcales</taxon>
        <taxon>Cystobacterineae</taxon>
        <taxon>Archangiaceae</taxon>
        <taxon>Cystobacter</taxon>
    </lineage>
</organism>
<evidence type="ECO:0000313" key="1">
    <source>
        <dbReference type="EMBL" id="OJH41600.1"/>
    </source>
</evidence>
<sequence>MPGFGPFDSYSDALLAACPRILSKPNATAGRVQSQDFQLRWRVSREYCAWLYYTPDHKYEMSMLTDQSRLDGLDRKKSCVLPSHVDDQRYPPGSLKYVFALHNHPYAARLSDEDIRAIVAKGRTHGFEAETRDGKVRLAVIAFFSTSSDSEHPTCDGFFQYIPLTSQLLKWTQAGGQWRCQQTGSLRWLNETDFRVEERVAPCQLASGGTP</sequence>
<gene>
    <name evidence="1" type="ORF">BON30_08325</name>
</gene>
<proteinExistence type="predicted"/>
<evidence type="ECO:0000313" key="2">
    <source>
        <dbReference type="Proteomes" id="UP000182229"/>
    </source>
</evidence>
<keyword evidence="2" id="KW-1185">Reference proteome</keyword>
<name>A0A1L9BH65_9BACT</name>
<reference evidence="2" key="1">
    <citation type="submission" date="2016-11" db="EMBL/GenBank/DDBJ databases">
        <authorList>
            <person name="Shukria A."/>
            <person name="Stevens D.C."/>
        </authorList>
    </citation>
    <scope>NUCLEOTIDE SEQUENCE [LARGE SCALE GENOMIC DNA]</scope>
    <source>
        <strain evidence="2">Cbfe23</strain>
    </source>
</reference>
<dbReference type="AlphaFoldDB" id="A0A1L9BH65"/>
<dbReference type="Proteomes" id="UP000182229">
    <property type="component" value="Unassembled WGS sequence"/>
</dbReference>
<protein>
    <submittedName>
        <fullName evidence="1">Uncharacterized protein</fullName>
    </submittedName>
</protein>
<comment type="caution">
    <text evidence="1">The sequence shown here is derived from an EMBL/GenBank/DDBJ whole genome shotgun (WGS) entry which is preliminary data.</text>
</comment>
<dbReference type="EMBL" id="MPIN01000002">
    <property type="protein sequence ID" value="OJH41600.1"/>
    <property type="molecule type" value="Genomic_DNA"/>
</dbReference>
<accession>A0A1L9BH65</accession>
<reference evidence="1 2" key="2">
    <citation type="submission" date="2016-12" db="EMBL/GenBank/DDBJ databases">
        <title>Draft Genome Sequence of Cystobacter ferrugineus Strain Cbfe23.</title>
        <authorList>
            <person name="Akbar S."/>
            <person name="Dowd S.E."/>
            <person name="Stevens D.C."/>
        </authorList>
    </citation>
    <scope>NUCLEOTIDE SEQUENCE [LARGE SCALE GENOMIC DNA]</scope>
    <source>
        <strain evidence="1 2">Cbfe23</strain>
    </source>
</reference>